<evidence type="ECO:0000256" key="1">
    <source>
        <dbReference type="SAM" id="Phobius"/>
    </source>
</evidence>
<keyword evidence="1" id="KW-0472">Membrane</keyword>
<protein>
    <recommendedName>
        <fullName evidence="4">DUF3592 domain-containing protein</fullName>
    </recommendedName>
</protein>
<dbReference type="OrthoDB" id="9806824at2"/>
<dbReference type="Proteomes" id="UP000264217">
    <property type="component" value="Unassembled WGS sequence"/>
</dbReference>
<gene>
    <name evidence="2" type="ORF">D0C36_21710</name>
</gene>
<keyword evidence="1" id="KW-1133">Transmembrane helix</keyword>
<dbReference type="AlphaFoldDB" id="A0A372NN93"/>
<accession>A0A372NN93</accession>
<keyword evidence="3" id="KW-1185">Reference proteome</keyword>
<sequence length="163" mass="18860">MAGATDKQLIQKKAVSDIKPFYRVLLWAIRAALFIAACVLFYDRSEYIKAIEQNHKVLSYNIEGCSIIRGGKFRHYEVFIRYENQQYKVGLTDQQYVDIQSGKLPDFYYVQSKNAVIAAWEVRSKLNLAISFIVFFCCTFLPAKKIEDKILNSEKPSWLKVGI</sequence>
<proteinExistence type="predicted"/>
<keyword evidence="1" id="KW-0812">Transmembrane</keyword>
<dbReference type="RefSeq" id="WP_117393825.1">
    <property type="nucleotide sequence ID" value="NZ_QWDC01000004.1"/>
</dbReference>
<name>A0A372NN93_9SPHI</name>
<feature type="transmembrane region" description="Helical" evidence="1">
    <location>
        <begin position="126"/>
        <end position="143"/>
    </location>
</feature>
<feature type="transmembrane region" description="Helical" evidence="1">
    <location>
        <begin position="21"/>
        <end position="42"/>
    </location>
</feature>
<reference evidence="2 3" key="1">
    <citation type="submission" date="2018-08" db="EMBL/GenBank/DDBJ databases">
        <title>Mucilaginibacter sp. MYSH2.</title>
        <authorList>
            <person name="Seo T."/>
        </authorList>
    </citation>
    <scope>NUCLEOTIDE SEQUENCE [LARGE SCALE GENOMIC DNA]</scope>
    <source>
        <strain evidence="2 3">MYSH2</strain>
    </source>
</reference>
<comment type="caution">
    <text evidence="2">The sequence shown here is derived from an EMBL/GenBank/DDBJ whole genome shotgun (WGS) entry which is preliminary data.</text>
</comment>
<evidence type="ECO:0008006" key="4">
    <source>
        <dbReference type="Google" id="ProtNLM"/>
    </source>
</evidence>
<organism evidence="2 3">
    <name type="scientific">Mucilaginibacter conchicola</name>
    <dbReference type="NCBI Taxonomy" id="2303333"/>
    <lineage>
        <taxon>Bacteria</taxon>
        <taxon>Pseudomonadati</taxon>
        <taxon>Bacteroidota</taxon>
        <taxon>Sphingobacteriia</taxon>
        <taxon>Sphingobacteriales</taxon>
        <taxon>Sphingobacteriaceae</taxon>
        <taxon>Mucilaginibacter</taxon>
    </lineage>
</organism>
<evidence type="ECO:0000313" key="2">
    <source>
        <dbReference type="EMBL" id="RFZ90412.1"/>
    </source>
</evidence>
<evidence type="ECO:0000313" key="3">
    <source>
        <dbReference type="Proteomes" id="UP000264217"/>
    </source>
</evidence>
<dbReference type="EMBL" id="QWDC01000004">
    <property type="protein sequence ID" value="RFZ90412.1"/>
    <property type="molecule type" value="Genomic_DNA"/>
</dbReference>